<dbReference type="EMBL" id="QXGD01003270">
    <property type="protein sequence ID" value="KAE9179086.1"/>
    <property type="molecule type" value="Genomic_DNA"/>
</dbReference>
<dbReference type="Pfam" id="PF17919">
    <property type="entry name" value="RT_RNaseH_2"/>
    <property type="match status" value="1"/>
</dbReference>
<evidence type="ECO:0000256" key="5">
    <source>
        <dbReference type="ARBA" id="ARBA00022759"/>
    </source>
</evidence>
<evidence type="ECO:0000256" key="1">
    <source>
        <dbReference type="ARBA" id="ARBA00022670"/>
    </source>
</evidence>
<keyword evidence="2" id="KW-0808">Transferase</keyword>
<evidence type="ECO:0000256" key="9">
    <source>
        <dbReference type="SAM" id="Coils"/>
    </source>
</evidence>
<evidence type="ECO:0000259" key="11">
    <source>
        <dbReference type="PROSITE" id="PS50878"/>
    </source>
</evidence>
<feature type="compositionally biased region" description="Basic and acidic residues" evidence="10">
    <location>
        <begin position="81"/>
        <end position="97"/>
    </location>
</feature>
<evidence type="ECO:0000256" key="3">
    <source>
        <dbReference type="ARBA" id="ARBA00022695"/>
    </source>
</evidence>
<dbReference type="InterPro" id="IPR043502">
    <property type="entry name" value="DNA/RNA_pol_sf"/>
</dbReference>
<evidence type="ECO:0000256" key="7">
    <source>
        <dbReference type="ARBA" id="ARBA00022918"/>
    </source>
</evidence>
<dbReference type="AlphaFoldDB" id="A0A6A3WB55"/>
<evidence type="ECO:0000256" key="4">
    <source>
        <dbReference type="ARBA" id="ARBA00022722"/>
    </source>
</evidence>
<dbReference type="InterPro" id="IPR050951">
    <property type="entry name" value="Retrovirus_Pol_polyprotein"/>
</dbReference>
<evidence type="ECO:0000256" key="6">
    <source>
        <dbReference type="ARBA" id="ARBA00022801"/>
    </source>
</evidence>
<dbReference type="FunFam" id="3.10.20.370:FF:000001">
    <property type="entry name" value="Retrovirus-related Pol polyprotein from transposon 17.6-like protein"/>
    <property type="match status" value="1"/>
</dbReference>
<dbReference type="GO" id="GO:0004519">
    <property type="term" value="F:endonuclease activity"/>
    <property type="evidence" value="ECO:0007669"/>
    <property type="project" value="UniProtKB-KW"/>
</dbReference>
<keyword evidence="4" id="KW-0540">Nuclease</keyword>
<feature type="region of interest" description="Disordered" evidence="10">
    <location>
        <begin position="519"/>
        <end position="543"/>
    </location>
</feature>
<keyword evidence="1" id="KW-0645">Protease</keyword>
<dbReference type="FunFam" id="3.30.70.270:FF:000020">
    <property type="entry name" value="Transposon Tf2-6 polyprotein-like Protein"/>
    <property type="match status" value="1"/>
</dbReference>
<dbReference type="CDD" id="cd01647">
    <property type="entry name" value="RT_LTR"/>
    <property type="match status" value="1"/>
</dbReference>
<dbReference type="Proteomes" id="UP000440367">
    <property type="component" value="Unassembled WGS sequence"/>
</dbReference>
<feature type="region of interest" description="Disordered" evidence="10">
    <location>
        <begin position="1"/>
        <end position="41"/>
    </location>
</feature>
<dbReference type="Gene3D" id="3.30.70.270">
    <property type="match status" value="2"/>
</dbReference>
<dbReference type="GO" id="GO:0006508">
    <property type="term" value="P:proteolysis"/>
    <property type="evidence" value="ECO:0007669"/>
    <property type="project" value="UniProtKB-KW"/>
</dbReference>
<dbReference type="GO" id="GO:0008233">
    <property type="term" value="F:peptidase activity"/>
    <property type="evidence" value="ECO:0007669"/>
    <property type="project" value="UniProtKB-KW"/>
</dbReference>
<feature type="coiled-coil region" evidence="9">
    <location>
        <begin position="150"/>
        <end position="177"/>
    </location>
</feature>
<comment type="caution">
    <text evidence="12">The sequence shown here is derived from an EMBL/GenBank/DDBJ whole genome shotgun (WGS) entry which is preliminary data.</text>
</comment>
<dbReference type="PANTHER" id="PTHR37984:SF5">
    <property type="entry name" value="PROTEIN NYNRIN-LIKE"/>
    <property type="match status" value="1"/>
</dbReference>
<dbReference type="InterPro" id="IPR043128">
    <property type="entry name" value="Rev_trsase/Diguanyl_cyclase"/>
</dbReference>
<dbReference type="Gene3D" id="3.10.20.370">
    <property type="match status" value="1"/>
</dbReference>
<keyword evidence="7" id="KW-0695">RNA-directed DNA polymerase</keyword>
<feature type="region of interest" description="Disordered" evidence="10">
    <location>
        <begin position="59"/>
        <end position="123"/>
    </location>
</feature>
<keyword evidence="3" id="KW-0548">Nucleotidyltransferase</keyword>
<evidence type="ECO:0000313" key="13">
    <source>
        <dbReference type="Proteomes" id="UP000440367"/>
    </source>
</evidence>
<evidence type="ECO:0000256" key="8">
    <source>
        <dbReference type="ARBA" id="ARBA00023268"/>
    </source>
</evidence>
<keyword evidence="6" id="KW-0378">Hydrolase</keyword>
<dbReference type="InterPro" id="IPR000477">
    <property type="entry name" value="RT_dom"/>
</dbReference>
<dbReference type="SUPFAM" id="SSF56672">
    <property type="entry name" value="DNA/RNA polymerases"/>
    <property type="match status" value="1"/>
</dbReference>
<feature type="domain" description="Reverse transcriptase" evidence="11">
    <location>
        <begin position="560"/>
        <end position="740"/>
    </location>
</feature>
<keyword evidence="5" id="KW-0255">Endonuclease</keyword>
<name>A0A6A3WB55_9STRA</name>
<protein>
    <recommendedName>
        <fullName evidence="11">Reverse transcriptase domain-containing protein</fullName>
    </recommendedName>
</protein>
<keyword evidence="9" id="KW-0175">Coiled coil</keyword>
<dbReference type="FunFam" id="3.10.10.10:FF:000007">
    <property type="entry name" value="Retrovirus-related Pol polyprotein from transposon 17.6-like Protein"/>
    <property type="match status" value="1"/>
</dbReference>
<dbReference type="GO" id="GO:0003964">
    <property type="term" value="F:RNA-directed DNA polymerase activity"/>
    <property type="evidence" value="ECO:0007669"/>
    <property type="project" value="UniProtKB-KW"/>
</dbReference>
<accession>A0A6A3WB55</accession>
<dbReference type="InterPro" id="IPR041577">
    <property type="entry name" value="RT_RNaseH_2"/>
</dbReference>
<dbReference type="Pfam" id="PF00078">
    <property type="entry name" value="RVT_1"/>
    <property type="match status" value="1"/>
</dbReference>
<evidence type="ECO:0000256" key="10">
    <source>
        <dbReference type="SAM" id="MobiDB-lite"/>
    </source>
</evidence>
<evidence type="ECO:0000313" key="12">
    <source>
        <dbReference type="EMBL" id="KAE9179086.1"/>
    </source>
</evidence>
<keyword evidence="8" id="KW-0511">Multifunctional enzyme</keyword>
<dbReference type="PANTHER" id="PTHR37984">
    <property type="entry name" value="PROTEIN CBG26694"/>
    <property type="match status" value="1"/>
</dbReference>
<dbReference type="PROSITE" id="PS50878">
    <property type="entry name" value="RT_POL"/>
    <property type="match status" value="1"/>
</dbReference>
<gene>
    <name evidence="12" type="ORF">PF002_g27911</name>
</gene>
<dbReference type="Gene3D" id="3.10.10.10">
    <property type="entry name" value="HIV Type 1 Reverse Transcriptase, subunit A, domain 1"/>
    <property type="match status" value="1"/>
</dbReference>
<evidence type="ECO:0000256" key="2">
    <source>
        <dbReference type="ARBA" id="ARBA00022679"/>
    </source>
</evidence>
<proteinExistence type="predicted"/>
<reference evidence="12 13" key="1">
    <citation type="submission" date="2018-08" db="EMBL/GenBank/DDBJ databases">
        <title>Genomic investigation of the strawberry pathogen Phytophthora fragariae indicates pathogenicity is determined by transcriptional variation in three key races.</title>
        <authorList>
            <person name="Adams T.M."/>
            <person name="Armitage A.D."/>
            <person name="Sobczyk M.K."/>
            <person name="Bates H.J."/>
            <person name="Dunwell J.M."/>
            <person name="Nellist C.F."/>
            <person name="Harrison R.J."/>
        </authorList>
    </citation>
    <scope>NUCLEOTIDE SEQUENCE [LARGE SCALE GENOMIC DNA]</scope>
    <source>
        <strain evidence="12 13">BC-1</strain>
    </source>
</reference>
<sequence length="914" mass="101107">MEVSVASEADPDEETNSADQDSAAEAEGATPQSMQTAIDAEMNAGDVKVGKAMLIKAWEATRNSTADEEAERWRRKRQRRLDHAKARRDRRDERERLAATASVQGAGGRVTSRRGGGGERVEGLAEGVSDEQDIGMPEPSPKFEEAIDGSARAAQALREVKARRQELEDSYVDLAIAEARRQEELAAGSAVGEFTTREGVARQLVTAAAGLEAIGEAGLADGDTTALQRARARRRFEWRVRKARAKELRELREMLERSRWPNGGCYRMDGERWRGPHDATRVLSLEEAEAIGIALPSATKALRSRGKRTVTKQYDYHSGSVYAHPRVEQGNDGRRPRRVGQLRAVHAQTVESLPTARVEDKGKDERINVRLVRRARMQTQTCRNVAVAVAAPAGAVGVFMPRPRTKANLLLAPTLTTVRGGKIVVPVLNLIGATTKLPSREVLGTWAPTSDDMTVMELDGELTNAKVKRWLDEKFGEAKPLSNEGGLRMGHMGAEDKELFLQLLRQYPALLEPRTGCPPATTLPVEHEIHTGNEPPIKARPRRYAQSEHGAIDGEVKGMLKDGVIEKGDGAWGFPVVLVKKKDGSVRFCIDYRKLNAITKRDVYLLPRIDDTLDNLHGAKRYTSLDLHAGYWQVPVALKDREKTAFVTRQGLFRFMRMPFGLANAPGTFQRMMDAVLRGLTWQTCLVYLDDVIVFSRGGVGQHVVELAMVLERLSNAGLSLKAKKCSFATERLEYLGHELDEKGVRPMASLVESVVNFPVPMDAAAIKSFVHMAGYYRRFVPNFAEKAAPLTRLLRKGVEWSRGAPQHEAFECLKRVLTGRPLLAYPDFSKPFTLVTDMSKVGLGAALTQDQGQGEQPVAYASKVNAKNVAQYGIMDLECAAVIWAVKLFRPYLYGRKFRQVASLGFTAPGVRF</sequence>
<organism evidence="12 13">
    <name type="scientific">Phytophthora fragariae</name>
    <dbReference type="NCBI Taxonomy" id="53985"/>
    <lineage>
        <taxon>Eukaryota</taxon>
        <taxon>Sar</taxon>
        <taxon>Stramenopiles</taxon>
        <taxon>Oomycota</taxon>
        <taxon>Peronosporomycetes</taxon>
        <taxon>Peronosporales</taxon>
        <taxon>Peronosporaceae</taxon>
        <taxon>Phytophthora</taxon>
    </lineage>
</organism>